<accession>A0A848LAA6</accession>
<name>A0A848LAA6_9BACT</name>
<proteinExistence type="predicted"/>
<dbReference type="EMBL" id="JABBJJ010000041">
    <property type="protein sequence ID" value="NMO15527.1"/>
    <property type="molecule type" value="Genomic_DNA"/>
</dbReference>
<dbReference type="AlphaFoldDB" id="A0A848LAA6"/>
<dbReference type="PANTHER" id="PTHR40446">
    <property type="entry name" value="N-ACETYLGLUCOSAMINE-1-PHOSPHODIESTER ALPHA-N-ACETYLGLUCOSAMINIDASE"/>
    <property type="match status" value="1"/>
</dbReference>
<organism evidence="2 3">
    <name type="scientific">Pyxidicoccus fallax</name>
    <dbReference type="NCBI Taxonomy" id="394095"/>
    <lineage>
        <taxon>Bacteria</taxon>
        <taxon>Pseudomonadati</taxon>
        <taxon>Myxococcota</taxon>
        <taxon>Myxococcia</taxon>
        <taxon>Myxococcales</taxon>
        <taxon>Cystobacterineae</taxon>
        <taxon>Myxococcaceae</taxon>
        <taxon>Pyxidicoccus</taxon>
    </lineage>
</organism>
<sequence length="323" mass="34890">MGPLILVCACGLLVLGLWVMRRWRARPWLRWTCGLLLTLPASAGCVGGGYWTWFTLLRGPPEPARERWFEGVEYTREVRRQPRPMVAHVVRVDLEAPGIDFVVTPAEPSAQGDVRADTVSGFAARHDVQVAINANFFFPFSANHPLDYAPRVGEPVHVVGPAASRGVRYGGSQEGTTTLYLSAEHRAGFEPPATGVWHAISGLGYVVRDGARAPLGDTPIGNAPYPRTAVGVDASGRYLLLVVVDGKQRGYSQGATLTEVADLMLAHGAHTAIQLDGGGSSTLVRSLVPGRVERINATSNFRLPWWERPVANHLGVIARPLGP</sequence>
<dbReference type="GO" id="GO:0016798">
    <property type="term" value="F:hydrolase activity, acting on glycosyl bonds"/>
    <property type="evidence" value="ECO:0007669"/>
    <property type="project" value="UniProtKB-KW"/>
</dbReference>
<dbReference type="Pfam" id="PF09992">
    <property type="entry name" value="NAGPA"/>
    <property type="match status" value="1"/>
</dbReference>
<gene>
    <name evidence="2" type="ORF">HG543_11785</name>
</gene>
<comment type="caution">
    <text evidence="2">The sequence shown here is derived from an EMBL/GenBank/DDBJ whole genome shotgun (WGS) entry which is preliminary data.</text>
</comment>
<keyword evidence="3" id="KW-1185">Reference proteome</keyword>
<protein>
    <submittedName>
        <fullName evidence="2">Phosphodiester glycosidase family protein</fullName>
    </submittedName>
</protein>
<feature type="domain" description="Phosphodiester glycosidase" evidence="1">
    <location>
        <begin position="127"/>
        <end position="316"/>
    </location>
</feature>
<reference evidence="2 3" key="1">
    <citation type="submission" date="2020-04" db="EMBL/GenBank/DDBJ databases">
        <title>Draft genome of Pyxidicoccus fallax type strain.</title>
        <authorList>
            <person name="Whitworth D.E."/>
        </authorList>
    </citation>
    <scope>NUCLEOTIDE SEQUENCE [LARGE SCALE GENOMIC DNA]</scope>
    <source>
        <strain evidence="2 3">DSM 14698</strain>
    </source>
</reference>
<keyword evidence="2" id="KW-0326">Glycosidase</keyword>
<evidence type="ECO:0000313" key="2">
    <source>
        <dbReference type="EMBL" id="NMO15527.1"/>
    </source>
</evidence>
<evidence type="ECO:0000313" key="3">
    <source>
        <dbReference type="Proteomes" id="UP000518300"/>
    </source>
</evidence>
<keyword evidence="2" id="KW-0378">Hydrolase</keyword>
<dbReference type="RefSeq" id="WP_169344821.1">
    <property type="nucleotide sequence ID" value="NZ_JABBJJ010000041.1"/>
</dbReference>
<dbReference type="InterPro" id="IPR018711">
    <property type="entry name" value="NAGPA"/>
</dbReference>
<dbReference type="Proteomes" id="UP000518300">
    <property type="component" value="Unassembled WGS sequence"/>
</dbReference>
<evidence type="ECO:0000259" key="1">
    <source>
        <dbReference type="Pfam" id="PF09992"/>
    </source>
</evidence>
<dbReference type="PANTHER" id="PTHR40446:SF2">
    <property type="entry name" value="N-ACETYLGLUCOSAMINE-1-PHOSPHODIESTER ALPHA-N-ACETYLGLUCOSAMINIDASE"/>
    <property type="match status" value="1"/>
</dbReference>